<organism evidence="1">
    <name type="scientific">Siphoviridae sp. ctFgp7</name>
    <dbReference type="NCBI Taxonomy" id="2827821"/>
    <lineage>
        <taxon>Viruses</taxon>
        <taxon>Duplodnaviria</taxon>
        <taxon>Heunggongvirae</taxon>
        <taxon>Uroviricota</taxon>
        <taxon>Caudoviricetes</taxon>
    </lineage>
</organism>
<sequence>MEKDAIHEAFEAGAKEYRFKTEAKGENKRAFKRTGFDEWGVPDGCPVVPLGKKGLDFFYLDASRQFVQLNYSAHNANAVRALFGEYIHLLPDMFKKYNKKGEQLKNQWDATQAIEMLMSSCSMKSLKVGLWDMSNRIRGRGAWVDDDGALCFHYGDSVCAYRNKTGGVREEWHRPGEVGRYVYPAYPTLLKPESDGSVNAAKELRNILDTWNFRNKTDVRLLMGWIGASHICGALDWRPMIWLTGDFGTGKTTLKKLLENMFGQNILSFTGATEAFVRQTLNENKDVLPVSLDEIEAAEDNRKGAALIELARWAASGAETGKGSADHKAVSFQIRSTFMFSSILVPPIDGQDLSRIHIMDLNRLNEGAVPPDCSRERAQKISAGIQKRMILGFQRFKTNLAVLTSFLSEYGVSARSADRYGAMIAAYYVITQDEEITPEQAEDEAKWIAEEDRREKKSNRPDNELCLEWLLSSTVEQWRGGGRATVSGLIGEASGMTRADAEGQECANKYLMQNGMKYVVKTTLRGDPVKFLFVSNNHKGLFNLFRGTKWGMRAGTTGVWMQSLRRFKGASEANALRLEGQRNRGILLPFDVLNMGVTDDDENE</sequence>
<dbReference type="EMBL" id="BK032669">
    <property type="protein sequence ID" value="DAF54017.1"/>
    <property type="molecule type" value="Genomic_DNA"/>
</dbReference>
<protein>
    <submittedName>
        <fullName evidence="1">Active helicase ring shaped helicase</fullName>
    </submittedName>
</protein>
<keyword evidence="1" id="KW-0067">ATP-binding</keyword>
<evidence type="ECO:0000313" key="1">
    <source>
        <dbReference type="EMBL" id="DAF54017.1"/>
    </source>
</evidence>
<accession>A0A8S5SSN7</accession>
<dbReference type="InterPro" id="IPR027417">
    <property type="entry name" value="P-loop_NTPase"/>
</dbReference>
<keyword evidence="1" id="KW-0378">Hydrolase</keyword>
<reference evidence="1" key="1">
    <citation type="journal article" date="2021" name="Proc. Natl. Acad. Sci. U.S.A.">
        <title>A Catalog of Tens of Thousands of Viruses from Human Metagenomes Reveals Hidden Associations with Chronic Diseases.</title>
        <authorList>
            <person name="Tisza M.J."/>
            <person name="Buck C.B."/>
        </authorList>
    </citation>
    <scope>NUCLEOTIDE SEQUENCE</scope>
    <source>
        <strain evidence="1">CtFgp7</strain>
    </source>
</reference>
<keyword evidence="1" id="KW-0547">Nucleotide-binding</keyword>
<dbReference type="GO" id="GO:0004386">
    <property type="term" value="F:helicase activity"/>
    <property type="evidence" value="ECO:0007669"/>
    <property type="project" value="UniProtKB-KW"/>
</dbReference>
<name>A0A8S5SSN7_9CAUD</name>
<dbReference type="SUPFAM" id="SSF52540">
    <property type="entry name" value="P-loop containing nucleoside triphosphate hydrolases"/>
    <property type="match status" value="2"/>
</dbReference>
<keyword evidence="1" id="KW-0347">Helicase</keyword>
<proteinExistence type="predicted"/>